<dbReference type="SMART" id="SM00387">
    <property type="entry name" value="HATPase_c"/>
    <property type="match status" value="1"/>
</dbReference>
<dbReference type="InterPro" id="IPR005467">
    <property type="entry name" value="His_kinase_dom"/>
</dbReference>
<keyword evidence="4" id="KW-0808">Transferase</keyword>
<evidence type="ECO:0000259" key="7">
    <source>
        <dbReference type="PROSITE" id="PS50112"/>
    </source>
</evidence>
<dbReference type="InterPro" id="IPR035965">
    <property type="entry name" value="PAS-like_dom_sf"/>
</dbReference>
<reference evidence="9 10" key="1">
    <citation type="submission" date="2021-05" db="EMBL/GenBank/DDBJ databases">
        <title>A Polyphasic approach of four new species of the genus Ohtaekwangia: Ohtaekwangia histidinii sp. nov., Ohtaekwangia cretensis sp. nov., Ohtaekwangia indiensis sp. nov., Ohtaekwangia reichenbachii sp. nov. from diverse environment.</title>
        <authorList>
            <person name="Octaviana S."/>
        </authorList>
    </citation>
    <scope>NUCLEOTIDE SEQUENCE [LARGE SCALE GENOMIC DNA]</scope>
    <source>
        <strain evidence="9 10">PWU4</strain>
    </source>
</reference>
<dbReference type="SMART" id="SM00091">
    <property type="entry name" value="PAS"/>
    <property type="match status" value="4"/>
</dbReference>
<organism evidence="9 10">
    <name type="scientific">Chryseosolibacter histidini</name>
    <dbReference type="NCBI Taxonomy" id="2782349"/>
    <lineage>
        <taxon>Bacteria</taxon>
        <taxon>Pseudomonadati</taxon>
        <taxon>Bacteroidota</taxon>
        <taxon>Cytophagia</taxon>
        <taxon>Cytophagales</taxon>
        <taxon>Chryseotaleaceae</taxon>
        <taxon>Chryseosolibacter</taxon>
    </lineage>
</organism>
<dbReference type="SUPFAM" id="SSF55785">
    <property type="entry name" value="PYP-like sensor domain (PAS domain)"/>
    <property type="match status" value="4"/>
</dbReference>
<keyword evidence="5" id="KW-0418">Kinase</keyword>
<evidence type="ECO:0000256" key="4">
    <source>
        <dbReference type="ARBA" id="ARBA00022679"/>
    </source>
</evidence>
<feature type="domain" description="PAC" evidence="8">
    <location>
        <begin position="468"/>
        <end position="520"/>
    </location>
</feature>
<dbReference type="PANTHER" id="PTHR43304:SF1">
    <property type="entry name" value="PAC DOMAIN-CONTAINING PROTEIN"/>
    <property type="match status" value="1"/>
</dbReference>
<feature type="domain" description="Histidine kinase" evidence="6">
    <location>
        <begin position="542"/>
        <end position="758"/>
    </location>
</feature>
<comment type="caution">
    <text evidence="9">The sequence shown here is derived from an EMBL/GenBank/DDBJ whole genome shotgun (WGS) entry which is preliminary data.</text>
</comment>
<accession>A0AAP2DG79</accession>
<evidence type="ECO:0000259" key="6">
    <source>
        <dbReference type="PROSITE" id="PS50109"/>
    </source>
</evidence>
<feature type="domain" description="PAS" evidence="7">
    <location>
        <begin position="395"/>
        <end position="436"/>
    </location>
</feature>
<dbReference type="InterPro" id="IPR036097">
    <property type="entry name" value="HisK_dim/P_sf"/>
</dbReference>
<dbReference type="InterPro" id="IPR004358">
    <property type="entry name" value="Sig_transdc_His_kin-like_C"/>
</dbReference>
<protein>
    <recommendedName>
        <fullName evidence="2">histidine kinase</fullName>
        <ecNumber evidence="2">2.7.13.3</ecNumber>
    </recommendedName>
</protein>
<dbReference type="PROSITE" id="PS50109">
    <property type="entry name" value="HIS_KIN"/>
    <property type="match status" value="1"/>
</dbReference>
<feature type="domain" description="PAS" evidence="7">
    <location>
        <begin position="140"/>
        <end position="209"/>
    </location>
</feature>
<dbReference type="InterPro" id="IPR003661">
    <property type="entry name" value="HisK_dim/P_dom"/>
</dbReference>
<dbReference type="Gene3D" id="3.30.565.10">
    <property type="entry name" value="Histidine kinase-like ATPase, C-terminal domain"/>
    <property type="match status" value="1"/>
</dbReference>
<feature type="domain" description="PAC" evidence="8">
    <location>
        <begin position="211"/>
        <end position="263"/>
    </location>
</feature>
<dbReference type="InterPro" id="IPR000700">
    <property type="entry name" value="PAS-assoc_C"/>
</dbReference>
<dbReference type="InterPro" id="IPR001610">
    <property type="entry name" value="PAC"/>
</dbReference>
<dbReference type="GO" id="GO:0000155">
    <property type="term" value="F:phosphorelay sensor kinase activity"/>
    <property type="evidence" value="ECO:0007669"/>
    <property type="project" value="InterPro"/>
</dbReference>
<evidence type="ECO:0000256" key="5">
    <source>
        <dbReference type="ARBA" id="ARBA00022777"/>
    </source>
</evidence>
<dbReference type="EMBL" id="JAHESF010000002">
    <property type="protein sequence ID" value="MBT1695591.1"/>
    <property type="molecule type" value="Genomic_DNA"/>
</dbReference>
<comment type="catalytic activity">
    <reaction evidence="1">
        <text>ATP + protein L-histidine = ADP + protein N-phospho-L-histidine.</text>
        <dbReference type="EC" id="2.7.13.3"/>
    </reaction>
</comment>
<dbReference type="InterPro" id="IPR013655">
    <property type="entry name" value="PAS_fold_3"/>
</dbReference>
<gene>
    <name evidence="9" type="ORF">KK083_01805</name>
</gene>
<evidence type="ECO:0000256" key="2">
    <source>
        <dbReference type="ARBA" id="ARBA00012438"/>
    </source>
</evidence>
<dbReference type="InterPro" id="IPR013656">
    <property type="entry name" value="PAS_4"/>
</dbReference>
<dbReference type="InterPro" id="IPR036890">
    <property type="entry name" value="HATPase_C_sf"/>
</dbReference>
<proteinExistence type="predicted"/>
<dbReference type="CDD" id="cd00130">
    <property type="entry name" value="PAS"/>
    <property type="match status" value="2"/>
</dbReference>
<dbReference type="PRINTS" id="PR00344">
    <property type="entry name" value="BCTRLSENSOR"/>
</dbReference>
<dbReference type="Pfam" id="PF08448">
    <property type="entry name" value="PAS_4"/>
    <property type="match status" value="2"/>
</dbReference>
<dbReference type="Gene3D" id="3.30.450.20">
    <property type="entry name" value="PAS domain"/>
    <property type="match status" value="4"/>
</dbReference>
<dbReference type="InterPro" id="IPR000014">
    <property type="entry name" value="PAS"/>
</dbReference>
<keyword evidence="3" id="KW-0597">Phosphoprotein</keyword>
<dbReference type="NCBIfam" id="TIGR00229">
    <property type="entry name" value="sensory_box"/>
    <property type="match status" value="2"/>
</dbReference>
<dbReference type="PROSITE" id="PS50113">
    <property type="entry name" value="PAC"/>
    <property type="match status" value="2"/>
</dbReference>
<dbReference type="RefSeq" id="WP_254160072.1">
    <property type="nucleotide sequence ID" value="NZ_JAHESF010000002.1"/>
</dbReference>
<name>A0AAP2DG79_9BACT</name>
<dbReference type="SUPFAM" id="SSF47384">
    <property type="entry name" value="Homodimeric domain of signal transducing histidine kinase"/>
    <property type="match status" value="1"/>
</dbReference>
<evidence type="ECO:0000256" key="1">
    <source>
        <dbReference type="ARBA" id="ARBA00000085"/>
    </source>
</evidence>
<dbReference type="CDD" id="cd00082">
    <property type="entry name" value="HisKA"/>
    <property type="match status" value="1"/>
</dbReference>
<dbReference type="Pfam" id="PF02518">
    <property type="entry name" value="HATPase_c"/>
    <property type="match status" value="1"/>
</dbReference>
<dbReference type="PROSITE" id="PS50112">
    <property type="entry name" value="PAS"/>
    <property type="match status" value="2"/>
</dbReference>
<dbReference type="EC" id="2.7.13.3" evidence="2"/>
<evidence type="ECO:0000259" key="8">
    <source>
        <dbReference type="PROSITE" id="PS50113"/>
    </source>
</evidence>
<evidence type="ECO:0000313" key="9">
    <source>
        <dbReference type="EMBL" id="MBT1695591.1"/>
    </source>
</evidence>
<dbReference type="Gene3D" id="1.10.287.130">
    <property type="match status" value="1"/>
</dbReference>
<dbReference type="Proteomes" id="UP001319200">
    <property type="component" value="Unassembled WGS sequence"/>
</dbReference>
<dbReference type="PANTHER" id="PTHR43304">
    <property type="entry name" value="PHYTOCHROME-LIKE PROTEIN CPH1"/>
    <property type="match status" value="1"/>
</dbReference>
<dbReference type="SMART" id="SM00388">
    <property type="entry name" value="HisKA"/>
    <property type="match status" value="1"/>
</dbReference>
<dbReference type="Pfam" id="PF00512">
    <property type="entry name" value="HisKA"/>
    <property type="match status" value="1"/>
</dbReference>
<dbReference type="AlphaFoldDB" id="A0AAP2DG79"/>
<keyword evidence="10" id="KW-1185">Reference proteome</keyword>
<dbReference type="InterPro" id="IPR003594">
    <property type="entry name" value="HATPase_dom"/>
</dbReference>
<dbReference type="Pfam" id="PF08447">
    <property type="entry name" value="PAS_3"/>
    <property type="match status" value="2"/>
</dbReference>
<dbReference type="Gene3D" id="2.10.70.100">
    <property type="match status" value="1"/>
</dbReference>
<dbReference type="SUPFAM" id="SSF55874">
    <property type="entry name" value="ATPase domain of HSP90 chaperone/DNA topoisomerase II/histidine kinase"/>
    <property type="match status" value="1"/>
</dbReference>
<dbReference type="FunFam" id="3.30.450.20:FF:000099">
    <property type="entry name" value="Sensory box sensor histidine kinase"/>
    <property type="match status" value="1"/>
</dbReference>
<evidence type="ECO:0000313" key="10">
    <source>
        <dbReference type="Proteomes" id="UP001319200"/>
    </source>
</evidence>
<dbReference type="InterPro" id="IPR052162">
    <property type="entry name" value="Sensor_kinase/Photoreceptor"/>
</dbReference>
<sequence length="758" mass="86425">MGDTIDLDIFTQCFRNLFREAPFSAALFAGDDLVIEMANEASLKLWGKDSSIIGKKLLEGMPEVKDQYLYEILRDVYATGETYEGNERSVYIEIGGVLKKHYVNLVYKAIRDEDNKIMGVLGVGYDVTDQVTSRLKLQELEERTRLAIESTGLGTFDLNYKTGDIFTSERFGEIFGYAEPRPRSDYIARVHPEDRARREAAQQKALKTGKLFYEVRLLMPDGSIRWVRINGAVIFDEARSPVRLIGTVLDMTDEKQAISKLQESEERFRTLITETPEVGVGLYLGREIRIQYVNDVMLHFWGKDHSVIGKTMLQALPELEGQPFLEQLDQVFTTGVPFTGKGVAAWLESGGKLNKRYFNYTYKALRDHSGEIYAIHHMAIDVTEQVTNKLEVEKNEKRLQDMANSMPQLVWIANEEGAVTYYNNRINEFAGAKKSENGIWSWQGMIHPDDFRSTIHAWHNAVKNLTIYQVEHRILMRDGTYRWHLSRAYAYQGEGDGGIKWYGTATDVHDQKVMEMNLEKSVRERTLELQRSNDDLQQFAHVASHDLKEPIRKIKTFSHRLRDEYQTSLGDKGNTFVSKIIQSTDRMYSMINGVLNYSAMSSTAGPMEIVDLNSVIRSIQTDLEILIHDKKATIIFHGLPLIKGLPDLIYQLFYNLINNSLKFSKENVAAEIAITSNQVEANGIRYAEIVLTDNGIGFDEDHAEQIFVTFFRLNSKDKYEGTGLGLALCKKIVERHGGTIYARGQKDKGAQFVILLPE</sequence>
<evidence type="ECO:0000256" key="3">
    <source>
        <dbReference type="ARBA" id="ARBA00022553"/>
    </source>
</evidence>
<dbReference type="SMART" id="SM00086">
    <property type="entry name" value="PAC"/>
    <property type="match status" value="3"/>
</dbReference>